<dbReference type="Proteomes" id="UP001370348">
    <property type="component" value="Chromosome"/>
</dbReference>
<gene>
    <name evidence="2" type="ORF">LZC94_38350</name>
</gene>
<feature type="region of interest" description="Disordered" evidence="1">
    <location>
        <begin position="78"/>
        <end position="103"/>
    </location>
</feature>
<proteinExistence type="predicted"/>
<accession>A0ABZ2LSG2</accession>
<evidence type="ECO:0000313" key="3">
    <source>
        <dbReference type="Proteomes" id="UP001370348"/>
    </source>
</evidence>
<reference evidence="2 3" key="1">
    <citation type="submission" date="2021-12" db="EMBL/GenBank/DDBJ databases">
        <title>Discovery of the Pendulisporaceae a myxobacterial family with distinct sporulation behavior and unique specialized metabolism.</title>
        <authorList>
            <person name="Garcia R."/>
            <person name="Popoff A."/>
            <person name="Bader C.D."/>
            <person name="Loehr J."/>
            <person name="Walesch S."/>
            <person name="Walt C."/>
            <person name="Boldt J."/>
            <person name="Bunk B."/>
            <person name="Haeckl F.J.F.P.J."/>
            <person name="Gunesch A.P."/>
            <person name="Birkelbach J."/>
            <person name="Nuebel U."/>
            <person name="Pietschmann T."/>
            <person name="Bach T."/>
            <person name="Mueller R."/>
        </authorList>
    </citation>
    <scope>NUCLEOTIDE SEQUENCE [LARGE SCALE GENOMIC DNA]</scope>
    <source>
        <strain evidence="2 3">MSr11954</strain>
    </source>
</reference>
<organism evidence="2 3">
    <name type="scientific">Pendulispora albinea</name>
    <dbReference type="NCBI Taxonomy" id="2741071"/>
    <lineage>
        <taxon>Bacteria</taxon>
        <taxon>Pseudomonadati</taxon>
        <taxon>Myxococcota</taxon>
        <taxon>Myxococcia</taxon>
        <taxon>Myxococcales</taxon>
        <taxon>Sorangiineae</taxon>
        <taxon>Pendulisporaceae</taxon>
        <taxon>Pendulispora</taxon>
    </lineage>
</organism>
<evidence type="ECO:0000256" key="1">
    <source>
        <dbReference type="SAM" id="MobiDB-lite"/>
    </source>
</evidence>
<name>A0ABZ2LSG2_9BACT</name>
<protein>
    <submittedName>
        <fullName evidence="2">Uncharacterized protein</fullName>
    </submittedName>
</protein>
<evidence type="ECO:0000313" key="2">
    <source>
        <dbReference type="EMBL" id="WXB13685.1"/>
    </source>
</evidence>
<dbReference type="EMBL" id="CP089984">
    <property type="protein sequence ID" value="WXB13685.1"/>
    <property type="molecule type" value="Genomic_DNA"/>
</dbReference>
<keyword evidence="3" id="KW-1185">Reference proteome</keyword>
<dbReference type="RefSeq" id="WP_394823298.1">
    <property type="nucleotide sequence ID" value="NZ_CP089984.1"/>
</dbReference>
<sequence length="103" mass="11767">MENSLTLRFDELEMLLKEMETLQTKKVLDLARRLKPGLVLEDLQNPHDFPELHDTDWHYEDGVLTGIKSVQIAVGRLLRDRQRQPEEASSPTAEQGGADGQEK</sequence>